<dbReference type="SUPFAM" id="SSF49354">
    <property type="entry name" value="PapD-like"/>
    <property type="match status" value="1"/>
</dbReference>
<organism evidence="2">
    <name type="scientific">bacterium 19CA06SA08-2</name>
    <dbReference type="NCBI Taxonomy" id="2920658"/>
    <lineage>
        <taxon>Bacteria</taxon>
    </lineage>
</organism>
<evidence type="ECO:0000313" key="2">
    <source>
        <dbReference type="EMBL" id="XAG70625.1"/>
    </source>
</evidence>
<dbReference type="Gene3D" id="2.60.40.10">
    <property type="entry name" value="Immunoglobulins"/>
    <property type="match status" value="1"/>
</dbReference>
<keyword evidence="1" id="KW-0732">Signal</keyword>
<evidence type="ECO:0008006" key="3">
    <source>
        <dbReference type="Google" id="ProtNLM"/>
    </source>
</evidence>
<protein>
    <recommendedName>
        <fullName evidence="3">Pilus assembly protein</fullName>
    </recommendedName>
</protein>
<dbReference type="AlphaFoldDB" id="A0AAU6U8Q6"/>
<feature type="chain" id="PRO_5043559916" description="Pilus assembly protein" evidence="1">
    <location>
        <begin position="25"/>
        <end position="232"/>
    </location>
</feature>
<sequence length="232" mass="26654">MKFFLIKRCIVFMFLCIISSSVFSSVMPSETELELGGKKDNHHPIRIYNQSDEVAYVKVGNVVRVEQPGTPNQKEVLVNNTKHLELMVTPNLLIIQPNSDADVVLVDMVSDRDTERAYYVKVEQVQPPAKKGVTLSVNYRVLVHAEPKVMNPQLVTKQKQGNILLKNQGNVRYSLRDVKWCKKGETQNCIALKDRDSFRIYPHTEKLFPKRLGYDLHFIEIYPGYHEHIVSG</sequence>
<dbReference type="InterPro" id="IPR008962">
    <property type="entry name" value="PapD-like_sf"/>
</dbReference>
<gene>
    <name evidence="2" type="ORF">MRM75_06570</name>
</gene>
<accession>A0AAU6U8Q6</accession>
<dbReference type="EMBL" id="CP095353">
    <property type="protein sequence ID" value="XAG70625.1"/>
    <property type="molecule type" value="Genomic_DNA"/>
</dbReference>
<reference evidence="2" key="1">
    <citation type="submission" date="2022-03" db="EMBL/GenBank/DDBJ databases">
        <title>Sea Food Isolates.</title>
        <authorList>
            <person name="Li c."/>
        </authorList>
    </citation>
    <scope>NUCLEOTIDE SEQUENCE</scope>
    <source>
        <strain evidence="2">19CA06SA08-2</strain>
    </source>
</reference>
<name>A0AAU6U8Q6_UNCXX</name>
<proteinExistence type="predicted"/>
<dbReference type="Gene3D" id="2.60.40.3970">
    <property type="match status" value="1"/>
</dbReference>
<feature type="signal peptide" evidence="1">
    <location>
        <begin position="1"/>
        <end position="24"/>
    </location>
</feature>
<evidence type="ECO:0000256" key="1">
    <source>
        <dbReference type="SAM" id="SignalP"/>
    </source>
</evidence>
<dbReference type="InterPro" id="IPR013783">
    <property type="entry name" value="Ig-like_fold"/>
</dbReference>